<keyword evidence="2" id="KW-1185">Reference proteome</keyword>
<evidence type="ECO:0000313" key="2">
    <source>
        <dbReference type="Proteomes" id="UP001620626"/>
    </source>
</evidence>
<proteinExistence type="predicted"/>
<sequence length="157" mass="18395">MEYFVQLIREENYKVPDVGTDLWWTRYGEVLHDILKIWCNKDLLEFAFLLTNMLDINPEKRMSATAIIDFLNGGCAPNIGIGNEEKMPIFGDVDEDFLSISLRAEIYRVKGIYEENKKIRLENLEKIQALLTTVNKRQKLLFSMLAKRKRFCEGQKN</sequence>
<dbReference type="AlphaFoldDB" id="A0ABD2LG65"/>
<gene>
    <name evidence="1" type="ORF">niasHT_010983</name>
</gene>
<reference evidence="1 2" key="1">
    <citation type="submission" date="2024-10" db="EMBL/GenBank/DDBJ databases">
        <authorList>
            <person name="Kim D."/>
        </authorList>
    </citation>
    <scope>NUCLEOTIDE SEQUENCE [LARGE SCALE GENOMIC DNA]</scope>
    <source>
        <strain evidence="1">BH-2024</strain>
    </source>
</reference>
<organism evidence="1 2">
    <name type="scientific">Heterodera trifolii</name>
    <dbReference type="NCBI Taxonomy" id="157864"/>
    <lineage>
        <taxon>Eukaryota</taxon>
        <taxon>Metazoa</taxon>
        <taxon>Ecdysozoa</taxon>
        <taxon>Nematoda</taxon>
        <taxon>Chromadorea</taxon>
        <taxon>Rhabditida</taxon>
        <taxon>Tylenchina</taxon>
        <taxon>Tylenchomorpha</taxon>
        <taxon>Tylenchoidea</taxon>
        <taxon>Heteroderidae</taxon>
        <taxon>Heteroderinae</taxon>
        <taxon>Heterodera</taxon>
    </lineage>
</organism>
<evidence type="ECO:0000313" key="1">
    <source>
        <dbReference type="EMBL" id="KAL3114169.1"/>
    </source>
</evidence>
<protein>
    <recommendedName>
        <fullName evidence="3">Protein kinase domain-containing protein</fullName>
    </recommendedName>
</protein>
<name>A0ABD2LG65_9BILA</name>
<comment type="caution">
    <text evidence="1">The sequence shown here is derived from an EMBL/GenBank/DDBJ whole genome shotgun (WGS) entry which is preliminary data.</text>
</comment>
<evidence type="ECO:0008006" key="3">
    <source>
        <dbReference type="Google" id="ProtNLM"/>
    </source>
</evidence>
<accession>A0ABD2LG65</accession>
<dbReference type="Proteomes" id="UP001620626">
    <property type="component" value="Unassembled WGS sequence"/>
</dbReference>
<dbReference type="EMBL" id="JBICBT010000424">
    <property type="protein sequence ID" value="KAL3114169.1"/>
    <property type="molecule type" value="Genomic_DNA"/>
</dbReference>